<dbReference type="AlphaFoldDB" id="A0A8H2WGC0"/>
<proteinExistence type="inferred from homology"/>
<dbReference type="Pfam" id="PF05970">
    <property type="entry name" value="PIF1"/>
    <property type="match status" value="1"/>
</dbReference>
<keyword evidence="1" id="KW-0347">Helicase</keyword>
<protein>
    <recommendedName>
        <fullName evidence="1">ATP-dependent DNA helicase</fullName>
        <ecNumber evidence="1">5.6.2.3</ecNumber>
    </recommendedName>
</protein>
<name>A0A8H2WGC0_9AGAM</name>
<keyword evidence="1" id="KW-0547">Nucleotide-binding</keyword>
<gene>
    <name evidence="3" type="ORF">RDB_LOCUS17412</name>
</gene>
<dbReference type="GO" id="GO:0006281">
    <property type="term" value="P:DNA repair"/>
    <property type="evidence" value="ECO:0007669"/>
    <property type="project" value="UniProtKB-KW"/>
</dbReference>
<dbReference type="EMBL" id="CAJMWR010000323">
    <property type="protein sequence ID" value="CAE6368264.1"/>
    <property type="molecule type" value="Genomic_DNA"/>
</dbReference>
<evidence type="ECO:0000256" key="1">
    <source>
        <dbReference type="RuleBase" id="RU363044"/>
    </source>
</evidence>
<dbReference type="GO" id="GO:0005524">
    <property type="term" value="F:ATP binding"/>
    <property type="evidence" value="ECO:0007669"/>
    <property type="project" value="UniProtKB-KW"/>
</dbReference>
<accession>A0A8H2WGC0</accession>
<evidence type="ECO:0000313" key="3">
    <source>
        <dbReference type="EMBL" id="CAE6368264.1"/>
    </source>
</evidence>
<dbReference type="InterPro" id="IPR010285">
    <property type="entry name" value="DNA_helicase_pif1-like_DEAD"/>
</dbReference>
<comment type="similarity">
    <text evidence="1">Belongs to the helicase family.</text>
</comment>
<evidence type="ECO:0000313" key="4">
    <source>
        <dbReference type="Proteomes" id="UP000663840"/>
    </source>
</evidence>
<reference evidence="3" key="1">
    <citation type="submission" date="2021-01" db="EMBL/GenBank/DDBJ databases">
        <authorList>
            <person name="Kaushik A."/>
        </authorList>
    </citation>
    <scope>NUCLEOTIDE SEQUENCE</scope>
    <source>
        <strain evidence="3">AG1-1A</strain>
    </source>
</reference>
<dbReference type="GO" id="GO:0000723">
    <property type="term" value="P:telomere maintenance"/>
    <property type="evidence" value="ECO:0007669"/>
    <property type="project" value="InterPro"/>
</dbReference>
<dbReference type="GO" id="GO:0043139">
    <property type="term" value="F:5'-3' DNA helicase activity"/>
    <property type="evidence" value="ECO:0007669"/>
    <property type="project" value="UniProtKB-EC"/>
</dbReference>
<keyword evidence="1" id="KW-0378">Hydrolase</keyword>
<keyword evidence="1" id="KW-0234">DNA repair</keyword>
<comment type="caution">
    <text evidence="3">The sequence shown here is derived from an EMBL/GenBank/DDBJ whole genome shotgun (WGS) entry which is preliminary data.</text>
</comment>
<dbReference type="GO" id="GO:0016787">
    <property type="term" value="F:hydrolase activity"/>
    <property type="evidence" value="ECO:0007669"/>
    <property type="project" value="UniProtKB-KW"/>
</dbReference>
<keyword evidence="1" id="KW-0067">ATP-binding</keyword>
<dbReference type="Proteomes" id="UP000663840">
    <property type="component" value="Unassembled WGS sequence"/>
</dbReference>
<comment type="catalytic activity">
    <reaction evidence="1">
        <text>ATP + H2O = ADP + phosphate + H(+)</text>
        <dbReference type="Rhea" id="RHEA:13065"/>
        <dbReference type="ChEBI" id="CHEBI:15377"/>
        <dbReference type="ChEBI" id="CHEBI:15378"/>
        <dbReference type="ChEBI" id="CHEBI:30616"/>
        <dbReference type="ChEBI" id="CHEBI:43474"/>
        <dbReference type="ChEBI" id="CHEBI:456216"/>
        <dbReference type="EC" id="5.6.2.3"/>
    </reaction>
</comment>
<comment type="cofactor">
    <cofactor evidence="1">
        <name>Mg(2+)</name>
        <dbReference type="ChEBI" id="CHEBI:18420"/>
    </cofactor>
</comment>
<feature type="domain" description="DNA helicase Pif1-like DEAD-box helicase" evidence="2">
    <location>
        <begin position="1"/>
        <end position="80"/>
    </location>
</feature>
<dbReference type="GO" id="GO:0006310">
    <property type="term" value="P:DNA recombination"/>
    <property type="evidence" value="ECO:0007669"/>
    <property type="project" value="UniProtKB-KW"/>
</dbReference>
<sequence>MVKAQWFDVLSDIGKILRNNPKPFGGLQLIICGNFFQLAPVPEQSYIKTGIPVCFAFQAREWDWAVPNKFRLTCVFWQHNPSMFYLVNYEG</sequence>
<keyword evidence="1" id="KW-0233">DNA recombination</keyword>
<evidence type="ECO:0000259" key="2">
    <source>
        <dbReference type="Pfam" id="PF05970"/>
    </source>
</evidence>
<organism evidence="3 4">
    <name type="scientific">Rhizoctonia solani</name>
    <dbReference type="NCBI Taxonomy" id="456999"/>
    <lineage>
        <taxon>Eukaryota</taxon>
        <taxon>Fungi</taxon>
        <taxon>Dikarya</taxon>
        <taxon>Basidiomycota</taxon>
        <taxon>Agaricomycotina</taxon>
        <taxon>Agaricomycetes</taxon>
        <taxon>Cantharellales</taxon>
        <taxon>Ceratobasidiaceae</taxon>
        <taxon>Rhizoctonia</taxon>
    </lineage>
</organism>
<dbReference type="EC" id="5.6.2.3" evidence="1"/>
<keyword evidence="1" id="KW-0227">DNA damage</keyword>